<proteinExistence type="predicted"/>
<dbReference type="Proteomes" id="UP000178114">
    <property type="component" value="Unassembled WGS sequence"/>
</dbReference>
<dbReference type="SUPFAM" id="SSF51735">
    <property type="entry name" value="NAD(P)-binding Rossmann-fold domains"/>
    <property type="match status" value="1"/>
</dbReference>
<dbReference type="EMBL" id="MFID01000028">
    <property type="protein sequence ID" value="OGF80787.1"/>
    <property type="molecule type" value="Genomic_DNA"/>
</dbReference>
<dbReference type="Gene3D" id="3.30.360.10">
    <property type="entry name" value="Dihydrodipicolinate Reductase, domain 2"/>
    <property type="match status" value="1"/>
</dbReference>
<reference evidence="1 2" key="1">
    <citation type="journal article" date="2016" name="Nat. Commun.">
        <title>Thousands of microbial genomes shed light on interconnected biogeochemical processes in an aquifer system.</title>
        <authorList>
            <person name="Anantharaman K."/>
            <person name="Brown C.T."/>
            <person name="Hug L.A."/>
            <person name="Sharon I."/>
            <person name="Castelle C.J."/>
            <person name="Probst A.J."/>
            <person name="Thomas B.C."/>
            <person name="Singh A."/>
            <person name="Wilkins M.J."/>
            <person name="Karaoz U."/>
            <person name="Brodie E.L."/>
            <person name="Williams K.H."/>
            <person name="Hubbard S.S."/>
            <person name="Banfield J.F."/>
        </authorList>
    </citation>
    <scope>NUCLEOTIDE SEQUENCE [LARGE SCALE GENOMIC DNA]</scope>
</reference>
<gene>
    <name evidence="1" type="ORF">A2930_01500</name>
</gene>
<dbReference type="AlphaFoldDB" id="A0A1F5WYT2"/>
<dbReference type="InterPro" id="IPR036291">
    <property type="entry name" value="NAD(P)-bd_dom_sf"/>
</dbReference>
<dbReference type="STRING" id="1798351.A2930_01500"/>
<protein>
    <recommendedName>
        <fullName evidence="3">Saccharopine dehydrogenase</fullName>
    </recommendedName>
</protein>
<evidence type="ECO:0000313" key="1">
    <source>
        <dbReference type="EMBL" id="OGF80787.1"/>
    </source>
</evidence>
<name>A0A1F5WYT2_9BACT</name>
<evidence type="ECO:0008006" key="3">
    <source>
        <dbReference type="Google" id="ProtNLM"/>
    </source>
</evidence>
<accession>A0A1F5WYT2</accession>
<dbReference type="SUPFAM" id="SSF55347">
    <property type="entry name" value="Glyceraldehyde-3-phosphate dehydrogenase-like, C-terminal domain"/>
    <property type="match status" value="1"/>
</dbReference>
<comment type="caution">
    <text evidence="1">The sequence shown here is derived from an EMBL/GenBank/DDBJ whole genome shotgun (WGS) entry which is preliminary data.</text>
</comment>
<organism evidence="1 2">
    <name type="scientific">Candidatus Giovannonibacteria bacterium RIFCSPLOWO2_01_FULL_45_34</name>
    <dbReference type="NCBI Taxonomy" id="1798351"/>
    <lineage>
        <taxon>Bacteria</taxon>
        <taxon>Candidatus Giovannoniibacteriota</taxon>
    </lineage>
</organism>
<sequence length="402" mass="45145">MKYLVLGAGTDAMGTAIAARLLKEKNSHVYMADQNTEKVGKAFEKLTRLPKSEWSELHFGLTGCDGLDVVQQRKMLPVLFKNFDIVISAIPASFNPIVAEAVILANETRPFWEKNNLTHYLDLGGVLDITKKIIHWDMVRRAEACGISVVTDGGFGPGLDDSISMRLLRQFDDAEPLESLIIEIGCLPYNYIVPPFYTKLFNLKGVEEMYYNPPLVLCGGKLKKIPPLAICKQVSSREFDLFFGTPEIVMFEPAITDGLCAMPYFLEGRVLKYQERTLRYPGHFAWVNKTPRKNFIPAFEKMLAEYPVENDNIAILRVTAIGKSAETSRRTKIEALMHVRSDKDFNSMQIPTGFTAALMAKLIAEGKARRGAYPAGIALDPEDVLDAVKKDFYIYERTTPLK</sequence>
<dbReference type="Gene3D" id="3.40.50.720">
    <property type="entry name" value="NAD(P)-binding Rossmann-like Domain"/>
    <property type="match status" value="1"/>
</dbReference>
<evidence type="ECO:0000313" key="2">
    <source>
        <dbReference type="Proteomes" id="UP000178114"/>
    </source>
</evidence>